<dbReference type="AlphaFoldDB" id="A0A1D2QP89"/>
<reference evidence="2" key="1">
    <citation type="journal article" date="2016" name="Appl. Environ. Microbiol.">
        <title>Lack of Overt Genome Reduction in the Bryostatin-Producing Bryozoan Symbiont "Candidatus Endobugula sertula".</title>
        <authorList>
            <person name="Miller I.J."/>
            <person name="Vanee N."/>
            <person name="Fong S.S."/>
            <person name="Lim-Fong G.E."/>
            <person name="Kwan J.C."/>
        </authorList>
    </citation>
    <scope>NUCLEOTIDE SEQUENCE [LARGE SCALE GENOMIC DNA]</scope>
    <source>
        <strain evidence="2">AB1-4</strain>
    </source>
</reference>
<dbReference type="Proteomes" id="UP000242502">
    <property type="component" value="Unassembled WGS sequence"/>
</dbReference>
<protein>
    <recommendedName>
        <fullName evidence="3">DUF4381 domain-containing protein</fullName>
    </recommendedName>
</protein>
<gene>
    <name evidence="2" type="ORF">AB835_08965</name>
</gene>
<keyword evidence="1" id="KW-0472">Membrane</keyword>
<dbReference type="InterPro" id="IPR025489">
    <property type="entry name" value="DUF4381"/>
</dbReference>
<evidence type="ECO:0008006" key="3">
    <source>
        <dbReference type="Google" id="ProtNLM"/>
    </source>
</evidence>
<comment type="caution">
    <text evidence="2">The sequence shown here is derived from an EMBL/GenBank/DDBJ whole genome shotgun (WGS) entry which is preliminary data.</text>
</comment>
<proteinExistence type="predicted"/>
<organism evidence="2">
    <name type="scientific">Candidatus Endobugula sertula</name>
    <name type="common">Bugula neritina bacterial symbiont</name>
    <dbReference type="NCBI Taxonomy" id="62101"/>
    <lineage>
        <taxon>Bacteria</taxon>
        <taxon>Pseudomonadati</taxon>
        <taxon>Pseudomonadota</taxon>
        <taxon>Gammaproteobacteria</taxon>
        <taxon>Cellvibrionales</taxon>
        <taxon>Cellvibrionaceae</taxon>
        <taxon>Candidatus Endobugula</taxon>
    </lineage>
</organism>
<name>A0A1D2QP89_9GAMM</name>
<keyword evidence="1" id="KW-0812">Transmembrane</keyword>
<feature type="transmembrane region" description="Helical" evidence="1">
    <location>
        <begin position="26"/>
        <end position="46"/>
    </location>
</feature>
<evidence type="ECO:0000256" key="1">
    <source>
        <dbReference type="SAM" id="Phobius"/>
    </source>
</evidence>
<dbReference type="Pfam" id="PF14316">
    <property type="entry name" value="DUF4381"/>
    <property type="match status" value="1"/>
</dbReference>
<accession>A0A1D2QP89</accession>
<dbReference type="STRING" id="62101.AB835_08965"/>
<dbReference type="EMBL" id="MDLC01000029">
    <property type="protein sequence ID" value="ODS23406.1"/>
    <property type="molecule type" value="Genomic_DNA"/>
</dbReference>
<sequence length="171" mass="19735">MMTAPTELPLQDIHLPAVVNAWPPALGWWLLAFFCIVLVASLVLVIKRYRKKWGYRKAALHLLNQQYRDWQQSPEEQQLQTLQEMLRLLKRVAITAYPTENLSGLFGQAWISFLNRQTSAPYFDQTLSELMVTQQYLSSSTIGQTMNIQAVHHAIKQWINNHVTPVKTEAC</sequence>
<evidence type="ECO:0000313" key="2">
    <source>
        <dbReference type="EMBL" id="ODS23406.1"/>
    </source>
</evidence>
<keyword evidence="1" id="KW-1133">Transmembrane helix</keyword>